<dbReference type="EMBL" id="CP002801">
    <property type="protein sequence ID" value="AEH08571.1"/>
    <property type="molecule type" value="Genomic_DNA"/>
</dbReference>
<evidence type="ECO:0000259" key="4">
    <source>
        <dbReference type="Pfam" id="PF13439"/>
    </source>
</evidence>
<dbReference type="Pfam" id="PF00534">
    <property type="entry name" value="Glycos_transf_1"/>
    <property type="match status" value="1"/>
</dbReference>
<dbReference type="PANTHER" id="PTHR46401">
    <property type="entry name" value="GLYCOSYLTRANSFERASE WBBK-RELATED"/>
    <property type="match status" value="1"/>
</dbReference>
<dbReference type="SUPFAM" id="SSF53756">
    <property type="entry name" value="UDP-Glycosyltransferase/glycogen phosphorylase"/>
    <property type="match status" value="1"/>
</dbReference>
<dbReference type="GO" id="GO:0009103">
    <property type="term" value="P:lipopolysaccharide biosynthetic process"/>
    <property type="evidence" value="ECO:0007669"/>
    <property type="project" value="TreeGrafter"/>
</dbReference>
<organism evidence="5 6">
    <name type="scientific">Candidatus Protofrankia datiscae</name>
    <dbReference type="NCBI Taxonomy" id="2716812"/>
    <lineage>
        <taxon>Bacteria</taxon>
        <taxon>Bacillati</taxon>
        <taxon>Actinomycetota</taxon>
        <taxon>Actinomycetes</taxon>
        <taxon>Frankiales</taxon>
        <taxon>Frankiaceae</taxon>
        <taxon>Protofrankia</taxon>
    </lineage>
</organism>
<feature type="domain" description="Glycosyltransferase subfamily 4-like N-terminal" evidence="4">
    <location>
        <begin position="43"/>
        <end position="202"/>
    </location>
</feature>
<dbReference type="AlphaFoldDB" id="F8AYR4"/>
<dbReference type="STRING" id="656024.FsymDg_1069"/>
<dbReference type="GO" id="GO:0016757">
    <property type="term" value="F:glycosyltransferase activity"/>
    <property type="evidence" value="ECO:0007669"/>
    <property type="project" value="UniProtKB-KW"/>
</dbReference>
<name>F8AYR4_9ACTN</name>
<keyword evidence="6" id="KW-1185">Reference proteome</keyword>
<evidence type="ECO:0000313" key="5">
    <source>
        <dbReference type="EMBL" id="AEH08571.1"/>
    </source>
</evidence>
<dbReference type="InterPro" id="IPR001296">
    <property type="entry name" value="Glyco_trans_1"/>
</dbReference>
<proteinExistence type="predicted"/>
<keyword evidence="1" id="KW-0328">Glycosyltransferase</keyword>
<reference evidence="5 6" key="1">
    <citation type="submission" date="2011-05" db="EMBL/GenBank/DDBJ databases">
        <title>Complete sequence of chromosome of Frankia symbiont of Datisca glomerata.</title>
        <authorList>
            <consortium name="US DOE Joint Genome Institute"/>
            <person name="Lucas S."/>
            <person name="Han J."/>
            <person name="Lapidus A."/>
            <person name="Cheng J.-F."/>
            <person name="Goodwin L."/>
            <person name="Pitluck S."/>
            <person name="Peters L."/>
            <person name="Mikhailova N."/>
            <person name="Chertkov O."/>
            <person name="Teshima H."/>
            <person name="Han C."/>
            <person name="Tapia R."/>
            <person name="Land M."/>
            <person name="Hauser L."/>
            <person name="Kyrpides N."/>
            <person name="Ivanova N."/>
            <person name="Pagani I."/>
            <person name="Berry A."/>
            <person name="Pawlowski K."/>
            <person name="Persson T."/>
            <person name="Vanden Heuvel B."/>
            <person name="Benson D."/>
            <person name="Woyke T."/>
        </authorList>
    </citation>
    <scope>NUCLEOTIDE SEQUENCE [LARGE SCALE GENOMIC DNA]</scope>
    <source>
        <strain evidence="6">4085684</strain>
    </source>
</reference>
<dbReference type="InterPro" id="IPR028098">
    <property type="entry name" value="Glyco_trans_4-like_N"/>
</dbReference>
<evidence type="ECO:0000313" key="6">
    <source>
        <dbReference type="Proteomes" id="UP000001549"/>
    </source>
</evidence>
<gene>
    <name evidence="5" type="ordered locus">FsymDg_1069</name>
</gene>
<evidence type="ECO:0000256" key="2">
    <source>
        <dbReference type="ARBA" id="ARBA00022679"/>
    </source>
</evidence>
<dbReference type="PANTHER" id="PTHR46401:SF2">
    <property type="entry name" value="GLYCOSYLTRANSFERASE WBBK-RELATED"/>
    <property type="match status" value="1"/>
</dbReference>
<evidence type="ECO:0000256" key="1">
    <source>
        <dbReference type="ARBA" id="ARBA00022676"/>
    </source>
</evidence>
<dbReference type="Pfam" id="PF13439">
    <property type="entry name" value="Glyco_transf_4"/>
    <property type="match status" value="1"/>
</dbReference>
<dbReference type="eggNOG" id="COG0438">
    <property type="taxonomic scope" value="Bacteria"/>
</dbReference>
<dbReference type="Gene3D" id="3.40.50.2000">
    <property type="entry name" value="Glycogen Phosphorylase B"/>
    <property type="match status" value="2"/>
</dbReference>
<dbReference type="Proteomes" id="UP000001549">
    <property type="component" value="Chromosome"/>
</dbReference>
<evidence type="ECO:0000259" key="3">
    <source>
        <dbReference type="Pfam" id="PF00534"/>
    </source>
</evidence>
<dbReference type="KEGG" id="fsy:FsymDg_1069"/>
<dbReference type="HOGENOM" id="CLU_009583_27_6_11"/>
<keyword evidence="2 5" id="KW-0808">Transferase</keyword>
<protein>
    <submittedName>
        <fullName evidence="5">Glycosyl transferase group 1</fullName>
    </submittedName>
</protein>
<accession>F8AYR4</accession>
<feature type="domain" description="Glycosyl transferase family 1" evidence="3">
    <location>
        <begin position="226"/>
        <end position="376"/>
    </location>
</feature>
<sequence>MTDTSCDRRRHHTTGSYRAGFSRGRWFVVRVGFLLDQMLAPVPGGTGRYSAELAAALVRTARSGESVVGWCAWRPEAATAVAAVPGVLGPLRLPLPRQGLAAAWQRGHGPAPTGVDVVHAPTLLVPSRRPGVPLVVTVHDAVPWTHPHTLTPHGARWHRRMGVRVARHADAVIVPTRAVAADLRACLPIPADRMHVVGEGVSEAVGQVPADAAARAERLDLPAGGYLLTLATLEPRKGLDTALAALRDPAAPDLPLVHVGPPGWGGLDLRVEATRVGLDPARLRLLGRLDDADLAVVLARATALLAPSRSEGFGLPVVEAMAHGVPVIASDIPAFVEVGGPAIVTVAVGDATALARAAASVVSDAELHRRLSVDGRARAAAFTWNGAAESLWSLYRRLSGSREFSTG</sequence>
<dbReference type="CDD" id="cd03809">
    <property type="entry name" value="GT4_MtfB-like"/>
    <property type="match status" value="1"/>
</dbReference>